<keyword evidence="1" id="KW-1133">Transmembrane helix</keyword>
<keyword evidence="1" id="KW-0812">Transmembrane</keyword>
<gene>
    <name evidence="2" type="ORF">DFQ03_0573</name>
</gene>
<feature type="transmembrane region" description="Helical" evidence="1">
    <location>
        <begin position="484"/>
        <end position="504"/>
    </location>
</feature>
<evidence type="ECO:0000313" key="3">
    <source>
        <dbReference type="Proteomes" id="UP000295274"/>
    </source>
</evidence>
<feature type="transmembrane region" description="Helical" evidence="1">
    <location>
        <begin position="48"/>
        <end position="65"/>
    </location>
</feature>
<accession>A0A4R7DBU4</accession>
<reference evidence="2 3" key="1">
    <citation type="submission" date="2019-03" db="EMBL/GenBank/DDBJ databases">
        <title>Genomic Encyclopedia of Type Strains, Phase III (KMG-III): the genomes of soil and plant-associated and newly described type strains.</title>
        <authorList>
            <person name="Whitman W."/>
        </authorList>
    </citation>
    <scope>NUCLEOTIDE SEQUENCE [LARGE SCALE GENOMIC DNA]</scope>
    <source>
        <strain evidence="2 3">CECT 8455</strain>
    </source>
</reference>
<feature type="transmembrane region" description="Helical" evidence="1">
    <location>
        <begin position="210"/>
        <end position="232"/>
    </location>
</feature>
<feature type="transmembrane region" description="Helical" evidence="1">
    <location>
        <begin position="423"/>
        <end position="440"/>
    </location>
</feature>
<protein>
    <recommendedName>
        <fullName evidence="4">Glycosyltransferase RgtA/B/C/D-like domain-containing protein</fullName>
    </recommendedName>
</protein>
<proteinExistence type="predicted"/>
<comment type="caution">
    <text evidence="2">The sequence shown here is derived from an EMBL/GenBank/DDBJ whole genome shotgun (WGS) entry which is preliminary data.</text>
</comment>
<feature type="transmembrane region" description="Helical" evidence="1">
    <location>
        <begin position="395"/>
        <end position="414"/>
    </location>
</feature>
<evidence type="ECO:0000313" key="2">
    <source>
        <dbReference type="EMBL" id="TDS18863.1"/>
    </source>
</evidence>
<feature type="transmembrane region" description="Helical" evidence="1">
    <location>
        <begin position="137"/>
        <end position="156"/>
    </location>
</feature>
<dbReference type="Proteomes" id="UP000295274">
    <property type="component" value="Unassembled WGS sequence"/>
</dbReference>
<evidence type="ECO:0008006" key="4">
    <source>
        <dbReference type="Google" id="ProtNLM"/>
    </source>
</evidence>
<name>A0A4R7DBU4_9FLAO</name>
<feature type="transmembrane region" description="Helical" evidence="1">
    <location>
        <begin position="452"/>
        <end position="472"/>
    </location>
</feature>
<feature type="transmembrane region" description="Helical" evidence="1">
    <location>
        <begin position="337"/>
        <end position="358"/>
    </location>
</feature>
<organism evidence="2 3">
    <name type="scientific">Maribacter caenipelagi</name>
    <dbReference type="NCBI Taxonomy" id="1447781"/>
    <lineage>
        <taxon>Bacteria</taxon>
        <taxon>Pseudomonadati</taxon>
        <taxon>Bacteroidota</taxon>
        <taxon>Flavobacteriia</taxon>
        <taxon>Flavobacteriales</taxon>
        <taxon>Flavobacteriaceae</taxon>
        <taxon>Maribacter</taxon>
    </lineage>
</organism>
<dbReference type="EMBL" id="SNZW01000011">
    <property type="protein sequence ID" value="TDS18863.1"/>
    <property type="molecule type" value="Genomic_DNA"/>
</dbReference>
<dbReference type="OrthoDB" id="1522258at2"/>
<sequence>MINIFNIDVVLLGPFRLMVIVLCFFFLHQVVTRQKLRNYNLDYVIKRGALAGSFTLVLLFILILIKVYDSLAILILSLLFFIWQYLEIRKIHKVNGTLAKKRVATLIQVFRFVEKKWSYKKILKNLKEVLLPKRINYVLFASVFCAFATMFSRYQFLKNDLWVLSGLWLNKLNAVKLINNNKWFSDNLAVPGEQIAVNFYSKILNISEEMALHSFGLLETFALSMVLYWVIMQLSKSKFTAPSIALLIFGFFYRFLPMNINLLLEHNPVYLALCFVFPATIFTLKPKLLTTNKKRFLFFLTVLYFATALTNLFVLVWLLPIFFVVSYFTCSRNNVSYVRWSVLAYLIAIGVLFVLYITMGWVANKPLINILRENLIIVDIYTYFPHLIVSLPVVLSFYTLQGIIVFALVVPLYIKNNKKWEALLIYALVFNAFLLLRYIQWEWIDMDMFYQVLTPIIIINFGILLAVIREYLKFLLPRNKRVRNLITPIACIFLVVFAIKYNGFISKEFEQKEPLKTGVLMAYNELSNKYLPFSYAVVNANYGYKISKSEHSFIAYDLFVRNYLKSDLHYCNYKDDEEYIREHPEVVLPSNVFVFVTKKETVGRSEFINTPKRLKQPIADVLATLKKRGRKITVFYQDKGLTVYQIVNKENASKMDELIFSL</sequence>
<feature type="transmembrane region" description="Helical" evidence="1">
    <location>
        <begin position="239"/>
        <end position="256"/>
    </location>
</feature>
<keyword evidence="1" id="KW-0472">Membrane</keyword>
<evidence type="ECO:0000256" key="1">
    <source>
        <dbReference type="SAM" id="Phobius"/>
    </source>
</evidence>
<keyword evidence="3" id="KW-1185">Reference proteome</keyword>
<feature type="transmembrane region" description="Helical" evidence="1">
    <location>
        <begin position="296"/>
        <end position="325"/>
    </location>
</feature>
<feature type="transmembrane region" description="Helical" evidence="1">
    <location>
        <begin position="6"/>
        <end position="27"/>
    </location>
</feature>
<dbReference type="AlphaFoldDB" id="A0A4R7DBU4"/>
<dbReference type="RefSeq" id="WP_133671488.1">
    <property type="nucleotide sequence ID" value="NZ_SNZW01000011.1"/>
</dbReference>
<feature type="transmembrane region" description="Helical" evidence="1">
    <location>
        <begin position="71"/>
        <end position="88"/>
    </location>
</feature>